<evidence type="ECO:0000313" key="3">
    <source>
        <dbReference type="Proteomes" id="UP000319627"/>
    </source>
</evidence>
<sequence length="127" mass="14164">MSRYTEDDLVTQAMSVAGVIRATVDNRDYITLFAKRRPAPEDEKNVCWFKVSMLKVDPQAFDDLKLIEAESKKLGIEEPRLEVTYYLDDAGGKKTQPVVVSARLLQPKPTTPVTGKPLSSDLPNKPA</sequence>
<gene>
    <name evidence="2" type="ORF">LX59_01583</name>
</gene>
<dbReference type="RefSeq" id="WP_144571304.1">
    <property type="nucleotide sequence ID" value="NZ_VLKG01000005.1"/>
</dbReference>
<accession>A0A562IK28</accession>
<proteinExistence type="predicted"/>
<feature type="region of interest" description="Disordered" evidence="1">
    <location>
        <begin position="105"/>
        <end position="127"/>
    </location>
</feature>
<dbReference type="AlphaFoldDB" id="A0A562IK28"/>
<dbReference type="Proteomes" id="UP000319627">
    <property type="component" value="Unassembled WGS sequence"/>
</dbReference>
<name>A0A562IK28_9GAMM</name>
<protein>
    <submittedName>
        <fullName evidence="2">Uncharacterized protein</fullName>
    </submittedName>
</protein>
<dbReference type="EMBL" id="VLKG01000005">
    <property type="protein sequence ID" value="TWH71300.1"/>
    <property type="molecule type" value="Genomic_DNA"/>
</dbReference>
<organism evidence="2 3">
    <name type="scientific">Azomonas agilis</name>
    <dbReference type="NCBI Taxonomy" id="116849"/>
    <lineage>
        <taxon>Bacteria</taxon>
        <taxon>Pseudomonadati</taxon>
        <taxon>Pseudomonadota</taxon>
        <taxon>Gammaproteobacteria</taxon>
        <taxon>Pseudomonadales</taxon>
        <taxon>Pseudomonadaceae</taxon>
        <taxon>Azomonas</taxon>
    </lineage>
</organism>
<reference evidence="2 3" key="1">
    <citation type="submission" date="2019-07" db="EMBL/GenBank/DDBJ databases">
        <title>Genomic Encyclopedia of Type Strains, Phase I: the one thousand microbial genomes (KMG-I) project.</title>
        <authorList>
            <person name="Kyrpides N."/>
        </authorList>
    </citation>
    <scope>NUCLEOTIDE SEQUENCE [LARGE SCALE GENOMIC DNA]</scope>
    <source>
        <strain evidence="2 3">DSM 375</strain>
    </source>
</reference>
<comment type="caution">
    <text evidence="2">The sequence shown here is derived from an EMBL/GenBank/DDBJ whole genome shotgun (WGS) entry which is preliminary data.</text>
</comment>
<keyword evidence="3" id="KW-1185">Reference proteome</keyword>
<evidence type="ECO:0000313" key="2">
    <source>
        <dbReference type="EMBL" id="TWH71300.1"/>
    </source>
</evidence>
<evidence type="ECO:0000256" key="1">
    <source>
        <dbReference type="SAM" id="MobiDB-lite"/>
    </source>
</evidence>